<evidence type="ECO:0000256" key="5">
    <source>
        <dbReference type="ARBA" id="ARBA00022692"/>
    </source>
</evidence>
<feature type="transmembrane region" description="Helical" evidence="8">
    <location>
        <begin position="153"/>
        <end position="169"/>
    </location>
</feature>
<feature type="transmembrane region" description="Helical" evidence="8">
    <location>
        <begin position="71"/>
        <end position="100"/>
    </location>
</feature>
<evidence type="ECO:0000256" key="7">
    <source>
        <dbReference type="ARBA" id="ARBA00023136"/>
    </source>
</evidence>
<evidence type="ECO:0000256" key="1">
    <source>
        <dbReference type="ARBA" id="ARBA00004651"/>
    </source>
</evidence>
<keyword evidence="3" id="KW-0813">Transport</keyword>
<evidence type="ECO:0000256" key="4">
    <source>
        <dbReference type="ARBA" id="ARBA00022475"/>
    </source>
</evidence>
<keyword evidence="6 8" id="KW-1133">Transmembrane helix</keyword>
<evidence type="ECO:0000256" key="8">
    <source>
        <dbReference type="SAM" id="Phobius"/>
    </source>
</evidence>
<evidence type="ECO:0000256" key="6">
    <source>
        <dbReference type="ARBA" id="ARBA00022989"/>
    </source>
</evidence>
<comment type="caution">
    <text evidence="9">The sequence shown here is derived from an EMBL/GenBank/DDBJ whole genome shotgun (WGS) entry which is preliminary data.</text>
</comment>
<feature type="transmembrane region" description="Helical" evidence="8">
    <location>
        <begin position="231"/>
        <end position="251"/>
    </location>
</feature>
<dbReference type="PANTHER" id="PTHR21716:SF53">
    <property type="entry name" value="PERMEASE PERM-RELATED"/>
    <property type="match status" value="1"/>
</dbReference>
<dbReference type="EMBL" id="JADKCH010000032">
    <property type="protein sequence ID" value="MBK8573765.1"/>
    <property type="molecule type" value="Genomic_DNA"/>
</dbReference>
<name>A0A936F4S2_9BACT</name>
<comment type="similarity">
    <text evidence="2">Belongs to the autoinducer-2 exporter (AI-2E) (TC 2.A.86) family.</text>
</comment>
<organism evidence="9 10">
    <name type="scientific">Candidatus Geothrix odensensis</name>
    <dbReference type="NCBI Taxonomy" id="2954440"/>
    <lineage>
        <taxon>Bacteria</taxon>
        <taxon>Pseudomonadati</taxon>
        <taxon>Acidobacteriota</taxon>
        <taxon>Holophagae</taxon>
        <taxon>Holophagales</taxon>
        <taxon>Holophagaceae</taxon>
        <taxon>Geothrix</taxon>
    </lineage>
</organism>
<comment type="subcellular location">
    <subcellularLocation>
        <location evidence="1">Cell membrane</location>
        <topology evidence="1">Multi-pass membrane protein</topology>
    </subcellularLocation>
</comment>
<gene>
    <name evidence="9" type="ORF">IPN91_14370</name>
</gene>
<feature type="transmembrane region" description="Helical" evidence="8">
    <location>
        <begin position="258"/>
        <end position="278"/>
    </location>
</feature>
<reference evidence="9 10" key="1">
    <citation type="submission" date="2020-10" db="EMBL/GenBank/DDBJ databases">
        <title>Connecting structure to function with the recovery of over 1000 high-quality activated sludge metagenome-assembled genomes encoding full-length rRNA genes using long-read sequencing.</title>
        <authorList>
            <person name="Singleton C.M."/>
            <person name="Petriglieri F."/>
            <person name="Kristensen J.M."/>
            <person name="Kirkegaard R.H."/>
            <person name="Michaelsen T.Y."/>
            <person name="Andersen M.H."/>
            <person name="Karst S.M."/>
            <person name="Dueholm M.S."/>
            <person name="Nielsen P.H."/>
            <person name="Albertsen M."/>
        </authorList>
    </citation>
    <scope>NUCLEOTIDE SEQUENCE [LARGE SCALE GENOMIC DNA]</scope>
    <source>
        <strain evidence="9">OdNE_18-Q3-R46-58_MAXAC.008</strain>
    </source>
</reference>
<evidence type="ECO:0000256" key="2">
    <source>
        <dbReference type="ARBA" id="ARBA00009773"/>
    </source>
</evidence>
<feature type="transmembrane region" description="Helical" evidence="8">
    <location>
        <begin position="12"/>
        <end position="33"/>
    </location>
</feature>
<dbReference type="Pfam" id="PF01594">
    <property type="entry name" value="AI-2E_transport"/>
    <property type="match status" value="1"/>
</dbReference>
<dbReference type="GO" id="GO:0055085">
    <property type="term" value="P:transmembrane transport"/>
    <property type="evidence" value="ECO:0007669"/>
    <property type="project" value="TreeGrafter"/>
</dbReference>
<dbReference type="InterPro" id="IPR002549">
    <property type="entry name" value="AI-2E-like"/>
</dbReference>
<evidence type="ECO:0000313" key="9">
    <source>
        <dbReference type="EMBL" id="MBK8573765.1"/>
    </source>
</evidence>
<feature type="transmembrane region" description="Helical" evidence="8">
    <location>
        <begin position="203"/>
        <end position="225"/>
    </location>
</feature>
<dbReference type="Proteomes" id="UP000709959">
    <property type="component" value="Unassembled WGS sequence"/>
</dbReference>
<accession>A0A936F4S2</accession>
<evidence type="ECO:0000313" key="10">
    <source>
        <dbReference type="Proteomes" id="UP000709959"/>
    </source>
</evidence>
<keyword evidence="4" id="KW-1003">Cell membrane</keyword>
<proteinExistence type="inferred from homology"/>
<sequence>MTGEAAPRAIRFELSAASLLRLAVFLIAAWLVIRLWPVILVFIVALLIMETLNPAVAWLELRKVRRGLGIAILFSGVFLGAILLLTLTIPSVVAQAAALFEREPVLRAGLADRLSHYHLSAPFAEWLRGLRYGAPGNTMGATAFAYSLRLFEIAAYGLSAIFLALYMMIDRDRLRGGLYALVPRTHHIRLSRIMLNLETIIGAYIRGQLVTCLLIGAFTFILLTACGVENAMALAVFAAVADVLPYIGAILSIVPAVLAALAHSPTTAVIVLLAMLAYEEFESRVLVPGIYGKALRLPSSVVFFSLMVGGTLMGILGALLALPVAATIMMLIEELRVDLPGERELVADVALRARDDLQEEEYERRTEGVAALEAAAIAVEISVDRRNQDLHPGITP</sequence>
<keyword evidence="5 8" id="KW-0812">Transmembrane</keyword>
<feature type="transmembrane region" description="Helical" evidence="8">
    <location>
        <begin position="301"/>
        <end position="326"/>
    </location>
</feature>
<evidence type="ECO:0000256" key="3">
    <source>
        <dbReference type="ARBA" id="ARBA00022448"/>
    </source>
</evidence>
<dbReference type="PANTHER" id="PTHR21716">
    <property type="entry name" value="TRANSMEMBRANE PROTEIN"/>
    <property type="match status" value="1"/>
</dbReference>
<protein>
    <submittedName>
        <fullName evidence="9">AI-2E family transporter</fullName>
    </submittedName>
</protein>
<keyword evidence="7 8" id="KW-0472">Membrane</keyword>
<dbReference type="GO" id="GO:0005886">
    <property type="term" value="C:plasma membrane"/>
    <property type="evidence" value="ECO:0007669"/>
    <property type="project" value="UniProtKB-SubCell"/>
</dbReference>
<dbReference type="AlphaFoldDB" id="A0A936F4S2"/>
<feature type="transmembrane region" description="Helical" evidence="8">
    <location>
        <begin position="39"/>
        <end position="59"/>
    </location>
</feature>